<gene>
    <name evidence="4" type="ORF">GCM10011333_17740</name>
</gene>
<evidence type="ECO:0000313" key="5">
    <source>
        <dbReference type="Proteomes" id="UP000616114"/>
    </source>
</evidence>
<dbReference type="PANTHER" id="PTHR33376">
    <property type="match status" value="1"/>
</dbReference>
<dbReference type="GO" id="GO:0055085">
    <property type="term" value="P:transmembrane transport"/>
    <property type="evidence" value="ECO:0007669"/>
    <property type="project" value="InterPro"/>
</dbReference>
<accession>A0A8J2XHK5</accession>
<organism evidence="4 5">
    <name type="scientific">Sediminivirga luteola</name>
    <dbReference type="NCBI Taxonomy" id="1774748"/>
    <lineage>
        <taxon>Bacteria</taxon>
        <taxon>Bacillati</taxon>
        <taxon>Actinomycetota</taxon>
        <taxon>Actinomycetes</taxon>
        <taxon>Micrococcales</taxon>
        <taxon>Brevibacteriaceae</taxon>
        <taxon>Sediminivirga</taxon>
    </lineage>
</organism>
<protein>
    <submittedName>
        <fullName evidence="4">C4-dicarboxylate ABC transporter</fullName>
    </submittedName>
</protein>
<evidence type="ECO:0000313" key="4">
    <source>
        <dbReference type="EMBL" id="GGA15149.1"/>
    </source>
</evidence>
<comment type="similarity">
    <text evidence="1">Belongs to the bacterial solute-binding protein 7 family.</text>
</comment>
<sequence>MRLSHQWPEVTGDEGDFRSVLAQRFADEVAEATGDQVTVQIFANSTLVGSTEQYDAMQNGSIDLSVFPLDYASGRVPQWSVTLMPGLVRSHEQAQAWETAPIGEALLENLDENGVHLLTWVWNAGGIGSKGDPIVRPSDVPPGTTIRAAGAYVEYMLEAAGAGISSLPSNEIYTAMQTGVLDAAVTSTGSFASYNLQEQVASYTSPTENTFWFMFEPLIISAAAYDGLCAEHQQALDQVGADLQQYAYDASEEDDARVEQLFAEAGVEVVTMDDAAFDEWLELAQDQWDAYAADVDGGQELLELAQQVE</sequence>
<dbReference type="Proteomes" id="UP000616114">
    <property type="component" value="Unassembled WGS sequence"/>
</dbReference>
<reference evidence="4" key="2">
    <citation type="submission" date="2020-09" db="EMBL/GenBank/DDBJ databases">
        <authorList>
            <person name="Sun Q."/>
            <person name="Zhou Y."/>
        </authorList>
    </citation>
    <scope>NUCLEOTIDE SEQUENCE</scope>
    <source>
        <strain evidence="4">CGMCC 1.12785</strain>
    </source>
</reference>
<keyword evidence="2" id="KW-0813">Transport</keyword>
<evidence type="ECO:0000256" key="2">
    <source>
        <dbReference type="ARBA" id="ARBA00022448"/>
    </source>
</evidence>
<dbReference type="AlphaFoldDB" id="A0A8J2XHK5"/>
<evidence type="ECO:0000256" key="1">
    <source>
        <dbReference type="ARBA" id="ARBA00009023"/>
    </source>
</evidence>
<keyword evidence="5" id="KW-1185">Reference proteome</keyword>
<comment type="caution">
    <text evidence="4">The sequence shown here is derived from an EMBL/GenBank/DDBJ whole genome shotgun (WGS) entry which is preliminary data.</text>
</comment>
<dbReference type="InterPro" id="IPR038404">
    <property type="entry name" value="TRAP_DctP_sf"/>
</dbReference>
<dbReference type="Pfam" id="PF03480">
    <property type="entry name" value="DctP"/>
    <property type="match status" value="1"/>
</dbReference>
<reference evidence="4" key="1">
    <citation type="journal article" date="2014" name="Int. J. Syst. Evol. Microbiol.">
        <title>Complete genome sequence of Corynebacterium casei LMG S-19264T (=DSM 44701T), isolated from a smear-ripened cheese.</title>
        <authorList>
            <consortium name="US DOE Joint Genome Institute (JGI-PGF)"/>
            <person name="Walter F."/>
            <person name="Albersmeier A."/>
            <person name="Kalinowski J."/>
            <person name="Ruckert C."/>
        </authorList>
    </citation>
    <scope>NUCLEOTIDE SEQUENCE</scope>
    <source>
        <strain evidence="4">CGMCC 1.12785</strain>
    </source>
</reference>
<dbReference type="NCBIfam" id="NF037995">
    <property type="entry name" value="TRAP_S1"/>
    <property type="match status" value="1"/>
</dbReference>
<dbReference type="Gene3D" id="3.40.190.170">
    <property type="entry name" value="Bacterial extracellular solute-binding protein, family 7"/>
    <property type="match status" value="1"/>
</dbReference>
<dbReference type="EMBL" id="BMFY01000006">
    <property type="protein sequence ID" value="GGA15149.1"/>
    <property type="molecule type" value="Genomic_DNA"/>
</dbReference>
<dbReference type="InterPro" id="IPR018389">
    <property type="entry name" value="DctP_fam"/>
</dbReference>
<dbReference type="GO" id="GO:0015740">
    <property type="term" value="P:C4-dicarboxylate transport"/>
    <property type="evidence" value="ECO:0007669"/>
    <property type="project" value="TreeGrafter"/>
</dbReference>
<evidence type="ECO:0000256" key="3">
    <source>
        <dbReference type="ARBA" id="ARBA00022729"/>
    </source>
</evidence>
<name>A0A8J2XHK5_9MICO</name>
<proteinExistence type="inferred from homology"/>
<keyword evidence="3" id="KW-0732">Signal</keyword>
<dbReference type="PANTHER" id="PTHR33376:SF7">
    <property type="entry name" value="C4-DICARBOXYLATE-BINDING PROTEIN DCTB"/>
    <property type="match status" value="1"/>
</dbReference>